<keyword evidence="6" id="KW-0853">WD repeat</keyword>
<evidence type="ECO:0000256" key="3">
    <source>
        <dbReference type="ARBA" id="ARBA00006059"/>
    </source>
</evidence>
<keyword evidence="4" id="KW-1003">Cell membrane</keyword>
<keyword evidence="11" id="KW-0206">Cytoskeleton</keyword>
<gene>
    <name evidence="15" type="primary">LOC100905729</name>
</gene>
<sequence length="747" mass="83729">MKCHDQRCAFRQRLRLISSTLSCETGCRLSDTCAAELSAMASLPYELLFLTASNTVVVKDLDQACYRLHDKATGNTAGPGCPIIRESRKSLQDAKEIPWKAQGRLKESLRELENLQEKERCLAVSWVASGVLSMLFGNGALCLLYLKGWSPQKIHIDRSLCEKFTDRAVHAIITPKTIAIAFHEPKVMLIRFSRPLHQRSQRRSALGEARVTAFETVGVSGRKWDRRVAWSRSRNVLLVFWGAAQNEAVPWSPLLTEKNRANVLVYTILESNAIELFCYGRIGRNIHAAEFSDHVSNNLITVEDGIDESSAQVCVYQVGQGRFVRLSCVSVTLDSPMISCVMHQPLQKLLISTRSQGLMCYDGVRRTIESRKLSITADRMRWHPGGAFAVLVSNQGKIICVDLALNILPLQALSDLPLSHTLLDLNPFFRHKPSCLCLEWEPLESPRSNNLGALIIDHTCILLMNFRLGSITANQNELWGPVALSELYLRQMNIEAALGVLRSLSWSEYASICYRILLKFCNRLLSHNLTDQVEAYLEQAMSSFFVESGLLEQNLLEQYMPRVVNLARRFFFQLLRYGKYEKAFLLAVDIEAVDLFHDLSVIAKKFHLTGLLQASLRKIDELESSTCTSTTSSHSTSDRNSDEFESSSDDELNWSRAELFVQLEPTQVKVAAATPTRQLVPASGSLPRSNSVPASVTGSKPTRMNQSFESGSSSRSPALRKRIVDGEVDEEQTRLAKGVECIYFGKV</sequence>
<organism evidence="14 15">
    <name type="scientific">Galendromus occidentalis</name>
    <name type="common">western predatory mite</name>
    <dbReference type="NCBI Taxonomy" id="34638"/>
    <lineage>
        <taxon>Eukaryota</taxon>
        <taxon>Metazoa</taxon>
        <taxon>Ecdysozoa</taxon>
        <taxon>Arthropoda</taxon>
        <taxon>Chelicerata</taxon>
        <taxon>Arachnida</taxon>
        <taxon>Acari</taxon>
        <taxon>Parasitiformes</taxon>
        <taxon>Mesostigmata</taxon>
        <taxon>Gamasina</taxon>
        <taxon>Phytoseioidea</taxon>
        <taxon>Phytoseiidae</taxon>
        <taxon>Typhlodrominae</taxon>
        <taxon>Galendromus</taxon>
    </lineage>
</organism>
<keyword evidence="10" id="KW-0472">Membrane</keyword>
<keyword evidence="8" id="KW-0970">Cilium biogenesis/degradation</keyword>
<evidence type="ECO:0000256" key="11">
    <source>
        <dbReference type="ARBA" id="ARBA00023212"/>
    </source>
</evidence>
<evidence type="ECO:0000256" key="5">
    <source>
        <dbReference type="ARBA" id="ARBA00022490"/>
    </source>
</evidence>
<evidence type="ECO:0000256" key="6">
    <source>
        <dbReference type="ARBA" id="ARBA00022574"/>
    </source>
</evidence>
<dbReference type="InterPro" id="IPR024511">
    <property type="entry name" value="Frtz"/>
</dbReference>
<dbReference type="RefSeq" id="XP_028967616.1">
    <property type="nucleotide sequence ID" value="XM_029111783.1"/>
</dbReference>
<dbReference type="GO" id="GO:0097541">
    <property type="term" value="C:axonemal basal plate"/>
    <property type="evidence" value="ECO:0007669"/>
    <property type="project" value="TreeGrafter"/>
</dbReference>
<comment type="subcellular location">
    <subcellularLocation>
        <location evidence="1">Cell membrane</location>
    </subcellularLocation>
    <subcellularLocation>
        <location evidence="2">Cytoplasm</location>
        <location evidence="2">Cytoskeleton</location>
        <location evidence="2">Cilium axoneme</location>
    </subcellularLocation>
</comment>
<feature type="region of interest" description="Disordered" evidence="13">
    <location>
        <begin position="625"/>
        <end position="650"/>
    </location>
</feature>
<evidence type="ECO:0000313" key="15">
    <source>
        <dbReference type="RefSeq" id="XP_028967616.1"/>
    </source>
</evidence>
<proteinExistence type="inferred from homology"/>
<evidence type="ECO:0000256" key="4">
    <source>
        <dbReference type="ARBA" id="ARBA00022475"/>
    </source>
</evidence>
<keyword evidence="12" id="KW-0966">Cell projection</keyword>
<evidence type="ECO:0000256" key="2">
    <source>
        <dbReference type="ARBA" id="ARBA00004430"/>
    </source>
</evidence>
<evidence type="ECO:0000256" key="13">
    <source>
        <dbReference type="SAM" id="MobiDB-lite"/>
    </source>
</evidence>
<evidence type="ECO:0000256" key="9">
    <source>
        <dbReference type="ARBA" id="ARBA00023069"/>
    </source>
</evidence>
<keyword evidence="9" id="KW-0969">Cilium</keyword>
<protein>
    <submittedName>
        <fullName evidence="15">WD repeat-containing and planar cell polarity effector protein fritz homolog</fullName>
    </submittedName>
</protein>
<evidence type="ECO:0000256" key="12">
    <source>
        <dbReference type="ARBA" id="ARBA00023273"/>
    </source>
</evidence>
<evidence type="ECO:0000256" key="8">
    <source>
        <dbReference type="ARBA" id="ARBA00022794"/>
    </source>
</evidence>
<keyword evidence="5" id="KW-0963">Cytoplasm</keyword>
<keyword evidence="7" id="KW-0677">Repeat</keyword>
<dbReference type="Proteomes" id="UP000694867">
    <property type="component" value="Unplaced"/>
</dbReference>
<dbReference type="PANTHER" id="PTHR13667:SF5">
    <property type="entry name" value="WD REPEAT-CONTAINING AND PLANAR CELL POLARITY EFFECTOR PROTEIN FRITZ HOMOLOG"/>
    <property type="match status" value="1"/>
</dbReference>
<evidence type="ECO:0000256" key="7">
    <source>
        <dbReference type="ARBA" id="ARBA00022737"/>
    </source>
</evidence>
<evidence type="ECO:0000313" key="14">
    <source>
        <dbReference type="Proteomes" id="UP000694867"/>
    </source>
</evidence>
<dbReference type="GeneID" id="100905729"/>
<keyword evidence="14" id="KW-1185">Reference proteome</keyword>
<dbReference type="Pfam" id="PF11768">
    <property type="entry name" value="Frtz"/>
    <property type="match status" value="1"/>
</dbReference>
<dbReference type="KEGG" id="goe:100905729"/>
<evidence type="ECO:0000256" key="1">
    <source>
        <dbReference type="ARBA" id="ARBA00004236"/>
    </source>
</evidence>
<dbReference type="CTD" id="33349"/>
<feature type="region of interest" description="Disordered" evidence="13">
    <location>
        <begin position="680"/>
        <end position="718"/>
    </location>
</feature>
<feature type="compositionally biased region" description="Polar residues" evidence="13">
    <location>
        <begin position="686"/>
        <end position="716"/>
    </location>
</feature>
<accession>A0AAJ7SGG5</accession>
<dbReference type="GO" id="GO:0007399">
    <property type="term" value="P:nervous system development"/>
    <property type="evidence" value="ECO:0007669"/>
    <property type="project" value="TreeGrafter"/>
</dbReference>
<dbReference type="PANTHER" id="PTHR13667">
    <property type="entry name" value="HOMOLOC-13"/>
    <property type="match status" value="1"/>
</dbReference>
<dbReference type="GO" id="GO:0005886">
    <property type="term" value="C:plasma membrane"/>
    <property type="evidence" value="ECO:0007669"/>
    <property type="project" value="UniProtKB-SubCell"/>
</dbReference>
<comment type="similarity">
    <text evidence="3">Belongs to the WD repeat fritz family.</text>
</comment>
<dbReference type="GO" id="GO:0045184">
    <property type="term" value="P:establishment of protein localization"/>
    <property type="evidence" value="ECO:0007669"/>
    <property type="project" value="TreeGrafter"/>
</dbReference>
<feature type="compositionally biased region" description="Low complexity" evidence="13">
    <location>
        <begin position="625"/>
        <end position="635"/>
    </location>
</feature>
<reference evidence="15" key="1">
    <citation type="submission" date="2025-08" db="UniProtKB">
        <authorList>
            <consortium name="RefSeq"/>
        </authorList>
    </citation>
    <scope>IDENTIFICATION</scope>
</reference>
<dbReference type="AlphaFoldDB" id="A0AAJ7SGG5"/>
<name>A0AAJ7SGG5_9ACAR</name>
<evidence type="ECO:0000256" key="10">
    <source>
        <dbReference type="ARBA" id="ARBA00023136"/>
    </source>
</evidence>
<dbReference type="GO" id="GO:0044782">
    <property type="term" value="P:cilium organization"/>
    <property type="evidence" value="ECO:0007669"/>
    <property type="project" value="TreeGrafter"/>
</dbReference>